<dbReference type="AlphaFoldDB" id="A0AA39NSI7"/>
<feature type="transmembrane region" description="Helical" evidence="1">
    <location>
        <begin position="26"/>
        <end position="47"/>
    </location>
</feature>
<keyword evidence="1" id="KW-1133">Transmembrane helix</keyword>
<keyword evidence="1" id="KW-0472">Membrane</keyword>
<name>A0AA39NSI7_9AGAR</name>
<accession>A0AA39NSI7</accession>
<feature type="transmembrane region" description="Helical" evidence="1">
    <location>
        <begin position="172"/>
        <end position="194"/>
    </location>
</feature>
<dbReference type="EMBL" id="JAUEPR010000056">
    <property type="protein sequence ID" value="KAK0470991.1"/>
    <property type="molecule type" value="Genomic_DNA"/>
</dbReference>
<comment type="caution">
    <text evidence="2">The sequence shown here is derived from an EMBL/GenBank/DDBJ whole genome shotgun (WGS) entry which is preliminary data.</text>
</comment>
<evidence type="ECO:0000313" key="2">
    <source>
        <dbReference type="EMBL" id="KAK0470991.1"/>
    </source>
</evidence>
<keyword evidence="1" id="KW-0812">Transmembrane</keyword>
<proteinExistence type="predicted"/>
<protein>
    <recommendedName>
        <fullName evidence="4">Transmembrane protein</fullName>
    </recommendedName>
</protein>
<feature type="transmembrane region" description="Helical" evidence="1">
    <location>
        <begin position="118"/>
        <end position="140"/>
    </location>
</feature>
<organism evidence="2 3">
    <name type="scientific">Armillaria novae-zelandiae</name>
    <dbReference type="NCBI Taxonomy" id="153914"/>
    <lineage>
        <taxon>Eukaryota</taxon>
        <taxon>Fungi</taxon>
        <taxon>Dikarya</taxon>
        <taxon>Basidiomycota</taxon>
        <taxon>Agaricomycotina</taxon>
        <taxon>Agaricomycetes</taxon>
        <taxon>Agaricomycetidae</taxon>
        <taxon>Agaricales</taxon>
        <taxon>Marasmiineae</taxon>
        <taxon>Physalacriaceae</taxon>
        <taxon>Armillaria</taxon>
    </lineage>
</organism>
<reference evidence="2" key="1">
    <citation type="submission" date="2023-06" db="EMBL/GenBank/DDBJ databases">
        <authorList>
            <consortium name="Lawrence Berkeley National Laboratory"/>
            <person name="Ahrendt S."/>
            <person name="Sahu N."/>
            <person name="Indic B."/>
            <person name="Wong-Bajracharya J."/>
            <person name="Merenyi Z."/>
            <person name="Ke H.-M."/>
            <person name="Monk M."/>
            <person name="Kocsube S."/>
            <person name="Drula E."/>
            <person name="Lipzen A."/>
            <person name="Balint B."/>
            <person name="Henrissat B."/>
            <person name="Andreopoulos B."/>
            <person name="Martin F.M."/>
            <person name="Harder C.B."/>
            <person name="Rigling D."/>
            <person name="Ford K.L."/>
            <person name="Foster G.D."/>
            <person name="Pangilinan J."/>
            <person name="Papanicolaou A."/>
            <person name="Barry K."/>
            <person name="LaButti K."/>
            <person name="Viragh M."/>
            <person name="Koriabine M."/>
            <person name="Yan M."/>
            <person name="Riley R."/>
            <person name="Champramary S."/>
            <person name="Plett K.L."/>
            <person name="Tsai I.J."/>
            <person name="Slot J."/>
            <person name="Sipos G."/>
            <person name="Plett J."/>
            <person name="Nagy L.G."/>
            <person name="Grigoriev I.V."/>
        </authorList>
    </citation>
    <scope>NUCLEOTIDE SEQUENCE</scope>
    <source>
        <strain evidence="2">ICMP 16352</strain>
    </source>
</reference>
<keyword evidence="3" id="KW-1185">Reference proteome</keyword>
<gene>
    <name evidence="2" type="ORF">IW261DRAFT_914968</name>
</gene>
<evidence type="ECO:0000256" key="1">
    <source>
        <dbReference type="SAM" id="Phobius"/>
    </source>
</evidence>
<evidence type="ECO:0000313" key="3">
    <source>
        <dbReference type="Proteomes" id="UP001175227"/>
    </source>
</evidence>
<feature type="transmembrane region" description="Helical" evidence="1">
    <location>
        <begin position="147"/>
        <end position="166"/>
    </location>
</feature>
<evidence type="ECO:0008006" key="4">
    <source>
        <dbReference type="Google" id="ProtNLM"/>
    </source>
</evidence>
<dbReference type="Proteomes" id="UP001175227">
    <property type="component" value="Unassembled WGS sequence"/>
</dbReference>
<sequence>MTSGGNQIVQCSVLPLLLSVHRFKMLSFRLVFLFFTFISLAIGLVSASPTPDKQAASALAVLTGCKASSDPILDKINVLVKSKAATTENIAPLLTELNMVIQETTSSLKVLGIVTSEASAVATLAVGILLAINTTLLSLVSLDLGSVISLLGVVLVSLLLAVGAAVPGSLELVVGLIAEAGALGSLISAVLRLLPLGHLG</sequence>